<organism evidence="1 3">
    <name type="scientific">Didymodactylos carnosus</name>
    <dbReference type="NCBI Taxonomy" id="1234261"/>
    <lineage>
        <taxon>Eukaryota</taxon>
        <taxon>Metazoa</taxon>
        <taxon>Spiralia</taxon>
        <taxon>Gnathifera</taxon>
        <taxon>Rotifera</taxon>
        <taxon>Eurotatoria</taxon>
        <taxon>Bdelloidea</taxon>
        <taxon>Philodinida</taxon>
        <taxon>Philodinidae</taxon>
        <taxon>Didymodactylos</taxon>
    </lineage>
</organism>
<feature type="non-terminal residue" evidence="1">
    <location>
        <position position="1"/>
    </location>
</feature>
<evidence type="ECO:0000313" key="1">
    <source>
        <dbReference type="EMBL" id="CAF1389189.1"/>
    </source>
</evidence>
<name>A0A8S2F8G2_9BILA</name>
<sequence>MPKLKYLTINLKKSNYDQKWTKEQQQQRPFVPKLKELKLHLNYNIDCTQIISLLTESTAKNFKTIIINYESLYDINEITVETQFRSAFPLLKTFEIKFTHSYRSSFMDYYDFLYELIYGYPEEYERKVRPGNKKKLKQWKKQRKTIIKYCIPLK</sequence>
<evidence type="ECO:0000313" key="3">
    <source>
        <dbReference type="Proteomes" id="UP000677228"/>
    </source>
</evidence>
<dbReference type="EMBL" id="CAJOBA010047072">
    <property type="protein sequence ID" value="CAF4196974.1"/>
    <property type="molecule type" value="Genomic_DNA"/>
</dbReference>
<dbReference type="Proteomes" id="UP000677228">
    <property type="component" value="Unassembled WGS sequence"/>
</dbReference>
<proteinExistence type="predicted"/>
<dbReference type="AlphaFoldDB" id="A0A8S2F8G2"/>
<dbReference type="EMBL" id="CAJNOK010025370">
    <property type="protein sequence ID" value="CAF1389189.1"/>
    <property type="molecule type" value="Genomic_DNA"/>
</dbReference>
<reference evidence="1" key="1">
    <citation type="submission" date="2021-02" db="EMBL/GenBank/DDBJ databases">
        <authorList>
            <person name="Nowell W R."/>
        </authorList>
    </citation>
    <scope>NUCLEOTIDE SEQUENCE</scope>
</reference>
<dbReference type="Proteomes" id="UP000682733">
    <property type="component" value="Unassembled WGS sequence"/>
</dbReference>
<gene>
    <name evidence="1" type="ORF">OVA965_LOCUS32490</name>
    <name evidence="2" type="ORF">TMI583_LOCUS33347</name>
</gene>
<comment type="caution">
    <text evidence="1">The sequence shown here is derived from an EMBL/GenBank/DDBJ whole genome shotgun (WGS) entry which is preliminary data.</text>
</comment>
<protein>
    <submittedName>
        <fullName evidence="1">Uncharacterized protein</fullName>
    </submittedName>
</protein>
<evidence type="ECO:0000313" key="2">
    <source>
        <dbReference type="EMBL" id="CAF4196974.1"/>
    </source>
</evidence>
<accession>A0A8S2F8G2</accession>